<evidence type="ECO:0000256" key="10">
    <source>
        <dbReference type="RuleBase" id="RU004181"/>
    </source>
</evidence>
<feature type="active site" evidence="9">
    <location>
        <position position="123"/>
    </location>
</feature>
<evidence type="ECO:0000313" key="12">
    <source>
        <dbReference type="Proteomes" id="UP000229916"/>
    </source>
</evidence>
<evidence type="ECO:0000256" key="3">
    <source>
        <dbReference type="ARBA" id="ARBA00022670"/>
    </source>
</evidence>
<evidence type="ECO:0000256" key="8">
    <source>
        <dbReference type="ARBA" id="ARBA00023136"/>
    </source>
</evidence>
<evidence type="ECO:0000256" key="9">
    <source>
        <dbReference type="HAMAP-Rule" id="MF_00161"/>
    </source>
</evidence>
<comment type="function">
    <text evidence="9">This protein specifically catalyzes the removal of signal peptides from prolipoproteins.</text>
</comment>
<name>A0A2M7AM18_UNCKA</name>
<sequence>MVYLKFKIFHLWFFCLVAGVILIDQASKILVTAGGGEFLPNTGILFGFVKLQDRHFFTAAGIIILGFIYWFFRAQFKNLPFVLWLGYGLLVGGCVSNLSDRIIFGYVRDFIDLKIWLIFNLADVALSAGFLMIIFESILTRKH</sequence>
<dbReference type="HAMAP" id="MF_00161">
    <property type="entry name" value="LspA"/>
    <property type="match status" value="1"/>
</dbReference>
<dbReference type="UniPathway" id="UPA00665"/>
<feature type="transmembrane region" description="Helical" evidence="9">
    <location>
        <begin position="118"/>
        <end position="139"/>
    </location>
</feature>
<accession>A0A2M7AM18</accession>
<comment type="caution">
    <text evidence="11">The sequence shown here is derived from an EMBL/GenBank/DDBJ whole genome shotgun (WGS) entry which is preliminary data.</text>
</comment>
<feature type="transmembrane region" description="Helical" evidence="9">
    <location>
        <begin position="79"/>
        <end position="98"/>
    </location>
</feature>
<dbReference type="PANTHER" id="PTHR33695">
    <property type="entry name" value="LIPOPROTEIN SIGNAL PEPTIDASE"/>
    <property type="match status" value="1"/>
</dbReference>
<evidence type="ECO:0000256" key="1">
    <source>
        <dbReference type="ARBA" id="ARBA00006139"/>
    </source>
</evidence>
<evidence type="ECO:0000256" key="4">
    <source>
        <dbReference type="ARBA" id="ARBA00022692"/>
    </source>
</evidence>
<dbReference type="Proteomes" id="UP000229916">
    <property type="component" value="Unassembled WGS sequence"/>
</dbReference>
<dbReference type="EC" id="3.4.23.36" evidence="9"/>
<dbReference type="AlphaFoldDB" id="A0A2M7AM18"/>
<comment type="similarity">
    <text evidence="1 9 10">Belongs to the peptidase A8 family.</text>
</comment>
<dbReference type="GO" id="GO:0004190">
    <property type="term" value="F:aspartic-type endopeptidase activity"/>
    <property type="evidence" value="ECO:0007669"/>
    <property type="project" value="UniProtKB-UniRule"/>
</dbReference>
<dbReference type="InterPro" id="IPR001872">
    <property type="entry name" value="Peptidase_A8"/>
</dbReference>
<comment type="caution">
    <text evidence="9">Lacks conserved residue(s) required for the propagation of feature annotation.</text>
</comment>
<keyword evidence="6 9" id="KW-0378">Hydrolase</keyword>
<evidence type="ECO:0000256" key="6">
    <source>
        <dbReference type="ARBA" id="ARBA00022801"/>
    </source>
</evidence>
<proteinExistence type="inferred from homology"/>
<reference evidence="12" key="1">
    <citation type="submission" date="2017-09" db="EMBL/GenBank/DDBJ databases">
        <title>Depth-based differentiation of microbial function through sediment-hosted aquifers and enrichment of novel symbionts in the deep terrestrial subsurface.</title>
        <authorList>
            <person name="Probst A.J."/>
            <person name="Ladd B."/>
            <person name="Jarett J.K."/>
            <person name="Geller-Mcgrath D.E."/>
            <person name="Sieber C.M.K."/>
            <person name="Emerson J.B."/>
            <person name="Anantharaman K."/>
            <person name="Thomas B.C."/>
            <person name="Malmstrom R."/>
            <person name="Stieglmeier M."/>
            <person name="Klingl A."/>
            <person name="Woyke T."/>
            <person name="Ryan C.M."/>
            <person name="Banfield J.F."/>
        </authorList>
    </citation>
    <scope>NUCLEOTIDE SEQUENCE [LARGE SCALE GENOMIC DNA]</scope>
</reference>
<keyword evidence="2 9" id="KW-1003">Cell membrane</keyword>
<comment type="catalytic activity">
    <reaction evidence="9">
        <text>Release of signal peptides from bacterial membrane prolipoproteins. Hydrolyzes -Xaa-Yaa-Zaa-|-(S,diacylglyceryl)Cys-, in which Xaa is hydrophobic (preferably Leu), and Yaa (Ala or Ser) and Zaa (Gly or Ala) have small, neutral side chains.</text>
        <dbReference type="EC" id="3.4.23.36"/>
    </reaction>
</comment>
<feature type="transmembrane region" description="Helical" evidence="9">
    <location>
        <begin position="55"/>
        <end position="72"/>
    </location>
</feature>
<gene>
    <name evidence="9" type="primary">lspA</name>
    <name evidence="11" type="ORF">COS81_04225</name>
</gene>
<dbReference type="PANTHER" id="PTHR33695:SF1">
    <property type="entry name" value="LIPOPROTEIN SIGNAL PEPTIDASE"/>
    <property type="match status" value="1"/>
</dbReference>
<dbReference type="PRINTS" id="PR00781">
    <property type="entry name" value="LIPOSIGPTASE"/>
</dbReference>
<dbReference type="Pfam" id="PF01252">
    <property type="entry name" value="Peptidase_A8"/>
    <property type="match status" value="1"/>
</dbReference>
<comment type="pathway">
    <text evidence="9">Protein modification; lipoprotein biosynthesis (signal peptide cleavage).</text>
</comment>
<feature type="active site" evidence="9">
    <location>
        <position position="109"/>
    </location>
</feature>
<keyword evidence="5 9" id="KW-0064">Aspartyl protease</keyword>
<dbReference type="GO" id="GO:0005886">
    <property type="term" value="C:plasma membrane"/>
    <property type="evidence" value="ECO:0007669"/>
    <property type="project" value="UniProtKB-SubCell"/>
</dbReference>
<keyword evidence="8 9" id="KW-0472">Membrane</keyword>
<organism evidence="11 12">
    <name type="scientific">candidate division WWE3 bacterium CG06_land_8_20_14_3_00_42_16</name>
    <dbReference type="NCBI Taxonomy" id="1975083"/>
    <lineage>
        <taxon>Bacteria</taxon>
        <taxon>Katanobacteria</taxon>
    </lineage>
</organism>
<evidence type="ECO:0000256" key="7">
    <source>
        <dbReference type="ARBA" id="ARBA00022989"/>
    </source>
</evidence>
<keyword evidence="3 9" id="KW-0645">Protease</keyword>
<protein>
    <recommendedName>
        <fullName evidence="9">Lipoprotein signal peptidase</fullName>
        <ecNumber evidence="9">3.4.23.36</ecNumber>
    </recommendedName>
    <alternativeName>
        <fullName evidence="9">Prolipoprotein signal peptidase</fullName>
    </alternativeName>
    <alternativeName>
        <fullName evidence="9">Signal peptidase II</fullName>
        <shortName evidence="9">SPase II</shortName>
    </alternativeName>
</protein>
<evidence type="ECO:0000313" key="11">
    <source>
        <dbReference type="EMBL" id="PIU68394.1"/>
    </source>
</evidence>
<dbReference type="GO" id="GO:0006508">
    <property type="term" value="P:proteolysis"/>
    <property type="evidence" value="ECO:0007669"/>
    <property type="project" value="UniProtKB-KW"/>
</dbReference>
<keyword evidence="4 9" id="KW-0812">Transmembrane</keyword>
<dbReference type="EMBL" id="PEWD01000079">
    <property type="protein sequence ID" value="PIU68394.1"/>
    <property type="molecule type" value="Genomic_DNA"/>
</dbReference>
<comment type="subcellular location">
    <subcellularLocation>
        <location evidence="9">Cell membrane</location>
        <topology evidence="9">Multi-pass membrane protein</topology>
    </subcellularLocation>
</comment>
<keyword evidence="7 9" id="KW-1133">Transmembrane helix</keyword>
<evidence type="ECO:0000256" key="2">
    <source>
        <dbReference type="ARBA" id="ARBA00022475"/>
    </source>
</evidence>
<evidence type="ECO:0000256" key="5">
    <source>
        <dbReference type="ARBA" id="ARBA00022750"/>
    </source>
</evidence>